<dbReference type="AlphaFoldDB" id="A0A4S2KNV2"/>
<sequence>LDRFERDPLVTQATAGTWTEPSEKESTTANERIYQTNIPRQPEDHPFILLNPIVIFERSIFG</sequence>
<evidence type="ECO:0000313" key="2">
    <source>
        <dbReference type="EMBL" id="TGZ51425.1"/>
    </source>
</evidence>
<keyword evidence="3" id="KW-1185">Reference proteome</keyword>
<gene>
    <name evidence="2" type="ORF">DBV15_08965</name>
</gene>
<reference evidence="2 3" key="1">
    <citation type="journal article" date="2019" name="Philos. Trans. R. Soc. Lond., B, Biol. Sci.">
        <title>Ant behaviour and brain gene expression of defending hosts depend on the ecological success of the intruding social parasite.</title>
        <authorList>
            <person name="Kaur R."/>
            <person name="Stoldt M."/>
            <person name="Jongepier E."/>
            <person name="Feldmeyer B."/>
            <person name="Menzel F."/>
            <person name="Bornberg-Bauer E."/>
            <person name="Foitzik S."/>
        </authorList>
    </citation>
    <scope>NUCLEOTIDE SEQUENCE [LARGE SCALE GENOMIC DNA]</scope>
    <source>
        <tissue evidence="2">Whole body</tissue>
    </source>
</reference>
<feature type="compositionally biased region" description="Polar residues" evidence="1">
    <location>
        <begin position="11"/>
        <end position="20"/>
    </location>
</feature>
<accession>A0A4S2KNV2</accession>
<feature type="region of interest" description="Disordered" evidence="1">
    <location>
        <begin position="1"/>
        <end position="28"/>
    </location>
</feature>
<comment type="caution">
    <text evidence="2">The sequence shown here is derived from an EMBL/GenBank/DDBJ whole genome shotgun (WGS) entry which is preliminary data.</text>
</comment>
<proteinExistence type="predicted"/>
<name>A0A4S2KNV2_9HYME</name>
<protein>
    <submittedName>
        <fullName evidence="2">Uncharacterized protein</fullName>
    </submittedName>
</protein>
<evidence type="ECO:0000256" key="1">
    <source>
        <dbReference type="SAM" id="MobiDB-lite"/>
    </source>
</evidence>
<feature type="non-terminal residue" evidence="2">
    <location>
        <position position="1"/>
    </location>
</feature>
<evidence type="ECO:0000313" key="3">
    <source>
        <dbReference type="Proteomes" id="UP000310200"/>
    </source>
</evidence>
<organism evidence="2 3">
    <name type="scientific">Temnothorax longispinosus</name>
    <dbReference type="NCBI Taxonomy" id="300112"/>
    <lineage>
        <taxon>Eukaryota</taxon>
        <taxon>Metazoa</taxon>
        <taxon>Ecdysozoa</taxon>
        <taxon>Arthropoda</taxon>
        <taxon>Hexapoda</taxon>
        <taxon>Insecta</taxon>
        <taxon>Pterygota</taxon>
        <taxon>Neoptera</taxon>
        <taxon>Endopterygota</taxon>
        <taxon>Hymenoptera</taxon>
        <taxon>Apocrita</taxon>
        <taxon>Aculeata</taxon>
        <taxon>Formicoidea</taxon>
        <taxon>Formicidae</taxon>
        <taxon>Myrmicinae</taxon>
        <taxon>Temnothorax</taxon>
    </lineage>
</organism>
<dbReference type="EMBL" id="QBLH01001669">
    <property type="protein sequence ID" value="TGZ51425.1"/>
    <property type="molecule type" value="Genomic_DNA"/>
</dbReference>
<dbReference type="Proteomes" id="UP000310200">
    <property type="component" value="Unassembled WGS sequence"/>
</dbReference>